<reference evidence="2 3" key="1">
    <citation type="submission" date="2021-11" db="EMBL/GenBank/DDBJ databases">
        <title>Black yeast isolated from Biological Soil Crust.</title>
        <authorList>
            <person name="Kurbessoian T."/>
        </authorList>
    </citation>
    <scope>NUCLEOTIDE SEQUENCE [LARGE SCALE GENOMIC DNA]</scope>
    <source>
        <strain evidence="2 3">CCFEE 5522</strain>
    </source>
</reference>
<sequence>MIPRAGIDTRSSAETATSATISTTCVELHDGEIVISRTTLITAITICIFITCLSILLICALLYRACARRRQAKAAKAWGRKSTYNHRISHMQKQLDQEYSRQYSGCLHNDTENPFLGSDSPVELMLPERIWEAPAVPAKVAGKDRRKSKISLFFDDAVGLWVSRK</sequence>
<proteinExistence type="predicted"/>
<accession>A0AAV9JWG7</accession>
<dbReference type="Proteomes" id="UP001324427">
    <property type="component" value="Unassembled WGS sequence"/>
</dbReference>
<keyword evidence="1" id="KW-0812">Transmembrane</keyword>
<keyword evidence="1" id="KW-0472">Membrane</keyword>
<evidence type="ECO:0000313" key="3">
    <source>
        <dbReference type="Proteomes" id="UP001324427"/>
    </source>
</evidence>
<organism evidence="2 3">
    <name type="scientific">Oleoguttula mirabilis</name>
    <dbReference type="NCBI Taxonomy" id="1507867"/>
    <lineage>
        <taxon>Eukaryota</taxon>
        <taxon>Fungi</taxon>
        <taxon>Dikarya</taxon>
        <taxon>Ascomycota</taxon>
        <taxon>Pezizomycotina</taxon>
        <taxon>Dothideomycetes</taxon>
        <taxon>Dothideomycetidae</taxon>
        <taxon>Mycosphaerellales</taxon>
        <taxon>Teratosphaeriaceae</taxon>
        <taxon>Oleoguttula</taxon>
    </lineage>
</organism>
<gene>
    <name evidence="2" type="ORF">LTR36_008712</name>
</gene>
<comment type="caution">
    <text evidence="2">The sequence shown here is derived from an EMBL/GenBank/DDBJ whole genome shotgun (WGS) entry which is preliminary data.</text>
</comment>
<feature type="transmembrane region" description="Helical" evidence="1">
    <location>
        <begin position="40"/>
        <end position="63"/>
    </location>
</feature>
<dbReference type="EMBL" id="JAVFHQ010000006">
    <property type="protein sequence ID" value="KAK4548939.1"/>
    <property type="molecule type" value="Genomic_DNA"/>
</dbReference>
<protein>
    <submittedName>
        <fullName evidence="2">Uncharacterized protein</fullName>
    </submittedName>
</protein>
<evidence type="ECO:0000256" key="1">
    <source>
        <dbReference type="SAM" id="Phobius"/>
    </source>
</evidence>
<evidence type="ECO:0000313" key="2">
    <source>
        <dbReference type="EMBL" id="KAK4548939.1"/>
    </source>
</evidence>
<keyword evidence="3" id="KW-1185">Reference proteome</keyword>
<name>A0AAV9JWG7_9PEZI</name>
<dbReference type="AlphaFoldDB" id="A0AAV9JWG7"/>
<keyword evidence="1" id="KW-1133">Transmembrane helix</keyword>